<comment type="caution">
    <text evidence="1">The sequence shown here is derived from an EMBL/GenBank/DDBJ whole genome shotgun (WGS) entry which is preliminary data.</text>
</comment>
<dbReference type="AlphaFoldDB" id="A0AAE0U558"/>
<name>A0AAE0U558_9PEZI</name>
<evidence type="ECO:0000313" key="2">
    <source>
        <dbReference type="Proteomes" id="UP001285441"/>
    </source>
</evidence>
<reference evidence="1" key="2">
    <citation type="submission" date="2023-06" db="EMBL/GenBank/DDBJ databases">
        <authorList>
            <consortium name="Lawrence Berkeley National Laboratory"/>
            <person name="Haridas S."/>
            <person name="Hensen N."/>
            <person name="Bonometti L."/>
            <person name="Westerberg I."/>
            <person name="Brannstrom I.O."/>
            <person name="Guillou S."/>
            <person name="Cros-Aarteil S."/>
            <person name="Calhoun S."/>
            <person name="Kuo A."/>
            <person name="Mondo S."/>
            <person name="Pangilinan J."/>
            <person name="Riley R."/>
            <person name="LaButti K."/>
            <person name="Andreopoulos B."/>
            <person name="Lipzen A."/>
            <person name="Chen C."/>
            <person name="Yanf M."/>
            <person name="Daum C."/>
            <person name="Ng V."/>
            <person name="Clum A."/>
            <person name="Steindorff A."/>
            <person name="Ohm R."/>
            <person name="Martin F."/>
            <person name="Silar P."/>
            <person name="Natvig D."/>
            <person name="Lalanne C."/>
            <person name="Gautier V."/>
            <person name="Ament-velasquez S.L."/>
            <person name="Kruys A."/>
            <person name="Hutchinson M.I."/>
            <person name="Powell A.J."/>
            <person name="Barry K."/>
            <person name="Miller A.N."/>
            <person name="Grigoriev I.V."/>
            <person name="Debuchy R."/>
            <person name="Gladieux P."/>
            <person name="Thoren M.H."/>
            <person name="Johannesson H."/>
        </authorList>
    </citation>
    <scope>NUCLEOTIDE SEQUENCE</scope>
    <source>
        <strain evidence="1">CBS 232.78</strain>
    </source>
</reference>
<gene>
    <name evidence="1" type="ORF">B0H63DRAFT_466621</name>
</gene>
<reference evidence="1" key="1">
    <citation type="journal article" date="2023" name="Mol. Phylogenet. Evol.">
        <title>Genome-scale phylogeny and comparative genomics of the fungal order Sordariales.</title>
        <authorList>
            <person name="Hensen N."/>
            <person name="Bonometti L."/>
            <person name="Westerberg I."/>
            <person name="Brannstrom I.O."/>
            <person name="Guillou S."/>
            <person name="Cros-Aarteil S."/>
            <person name="Calhoun S."/>
            <person name="Haridas S."/>
            <person name="Kuo A."/>
            <person name="Mondo S."/>
            <person name="Pangilinan J."/>
            <person name="Riley R."/>
            <person name="LaButti K."/>
            <person name="Andreopoulos B."/>
            <person name="Lipzen A."/>
            <person name="Chen C."/>
            <person name="Yan M."/>
            <person name="Daum C."/>
            <person name="Ng V."/>
            <person name="Clum A."/>
            <person name="Steindorff A."/>
            <person name="Ohm R.A."/>
            <person name="Martin F."/>
            <person name="Silar P."/>
            <person name="Natvig D.O."/>
            <person name="Lalanne C."/>
            <person name="Gautier V."/>
            <person name="Ament-Velasquez S.L."/>
            <person name="Kruys A."/>
            <person name="Hutchinson M.I."/>
            <person name="Powell A.J."/>
            <person name="Barry K."/>
            <person name="Miller A.N."/>
            <person name="Grigoriev I.V."/>
            <person name="Debuchy R."/>
            <person name="Gladieux P."/>
            <person name="Hiltunen Thoren M."/>
            <person name="Johannesson H."/>
        </authorList>
    </citation>
    <scope>NUCLEOTIDE SEQUENCE</scope>
    <source>
        <strain evidence="1">CBS 232.78</strain>
    </source>
</reference>
<sequence>MGPSQSRPAAARDEQAKIVDRIPVGRTGPTSIKNPRVVMVLAGSGCLGLTQYLTLDKLYSPNFDLITPRKAERPHTSFQPDPQIWLPMVEFVISSHSLSSAGSLQKAAHHKAWTAGLVRMRRDKVLPSVPLKYLSEFWRDQTKPTPARTIAQQRHPPTCTDALDVLIDREIALVTRQGLSRTARQRLLFTRAAQLKGWPVHERSGACACSADTRTLGFFLLLAFPRHGGRSSRLLCCFWCISNIRVTI</sequence>
<keyword evidence="2" id="KW-1185">Reference proteome</keyword>
<organism evidence="1 2">
    <name type="scientific">Podospora didyma</name>
    <dbReference type="NCBI Taxonomy" id="330526"/>
    <lineage>
        <taxon>Eukaryota</taxon>
        <taxon>Fungi</taxon>
        <taxon>Dikarya</taxon>
        <taxon>Ascomycota</taxon>
        <taxon>Pezizomycotina</taxon>
        <taxon>Sordariomycetes</taxon>
        <taxon>Sordariomycetidae</taxon>
        <taxon>Sordariales</taxon>
        <taxon>Podosporaceae</taxon>
        <taxon>Podospora</taxon>
    </lineage>
</organism>
<accession>A0AAE0U558</accession>
<dbReference type="Proteomes" id="UP001285441">
    <property type="component" value="Unassembled WGS sequence"/>
</dbReference>
<protein>
    <submittedName>
        <fullName evidence="1">Uncharacterized protein</fullName>
    </submittedName>
</protein>
<evidence type="ECO:0000313" key="1">
    <source>
        <dbReference type="EMBL" id="KAK3390849.1"/>
    </source>
</evidence>
<dbReference type="EMBL" id="JAULSW010000002">
    <property type="protein sequence ID" value="KAK3390849.1"/>
    <property type="molecule type" value="Genomic_DNA"/>
</dbReference>
<proteinExistence type="predicted"/>